<evidence type="ECO:0000256" key="13">
    <source>
        <dbReference type="ARBA" id="ARBA00034006"/>
    </source>
</evidence>
<dbReference type="InterPro" id="IPR050053">
    <property type="entry name" value="ATPase_alpha/beta_chains"/>
</dbReference>
<evidence type="ECO:0000313" key="16">
    <source>
        <dbReference type="Proteomes" id="UP000184038"/>
    </source>
</evidence>
<keyword evidence="7" id="KW-1278">Translocase</keyword>
<dbReference type="GO" id="GO:0046961">
    <property type="term" value="F:proton-transporting ATPase activity, rotational mechanism"/>
    <property type="evidence" value="ECO:0007669"/>
    <property type="project" value="InterPro"/>
</dbReference>
<dbReference type="InterPro" id="IPR004100">
    <property type="entry name" value="ATPase_F1/V1/A1_a/bsu_N"/>
</dbReference>
<dbReference type="InterPro" id="IPR027417">
    <property type="entry name" value="P-loop_NTPase"/>
</dbReference>
<dbReference type="Pfam" id="PF00006">
    <property type="entry name" value="ATP-synt_ab"/>
    <property type="match status" value="1"/>
</dbReference>
<proteinExistence type="inferred from homology"/>
<dbReference type="InterPro" id="IPR003593">
    <property type="entry name" value="AAA+_ATPase"/>
</dbReference>
<keyword evidence="16" id="KW-1185">Reference proteome</keyword>
<evidence type="ECO:0000259" key="14">
    <source>
        <dbReference type="SMART" id="SM00382"/>
    </source>
</evidence>
<comment type="similarity">
    <text evidence="10">Belongs to the ATPase alpha/beta chains family. T3SS ATPase subfamily.</text>
</comment>
<dbReference type="InterPro" id="IPR040627">
    <property type="entry name" value="T3SS_ATPase_C"/>
</dbReference>
<evidence type="ECO:0000256" key="1">
    <source>
        <dbReference type="ARBA" id="ARBA00004496"/>
    </source>
</evidence>
<dbReference type="NCBIfam" id="TIGR01026">
    <property type="entry name" value="fliI_yscN"/>
    <property type="match status" value="1"/>
</dbReference>
<evidence type="ECO:0000256" key="2">
    <source>
        <dbReference type="ARBA" id="ARBA00022448"/>
    </source>
</evidence>
<evidence type="ECO:0000256" key="9">
    <source>
        <dbReference type="ARBA" id="ARBA00023065"/>
    </source>
</evidence>
<protein>
    <recommendedName>
        <fullName evidence="12">Type 3 secretion system ATPase</fullName>
        <ecNumber evidence="11">7.4.2.8</ecNumber>
    </recommendedName>
</protein>
<keyword evidence="4" id="KW-0547">Nucleotide-binding</keyword>
<dbReference type="NCBIfam" id="TIGR03497">
    <property type="entry name" value="FliI_clade2"/>
    <property type="match status" value="1"/>
</dbReference>
<evidence type="ECO:0000256" key="12">
    <source>
        <dbReference type="ARBA" id="ARBA00024442"/>
    </source>
</evidence>
<dbReference type="PANTHER" id="PTHR15184">
    <property type="entry name" value="ATP SYNTHASE"/>
    <property type="match status" value="1"/>
</dbReference>
<dbReference type="GO" id="GO:0008564">
    <property type="term" value="F:protein-exporting ATPase activity"/>
    <property type="evidence" value="ECO:0007669"/>
    <property type="project" value="UniProtKB-EC"/>
</dbReference>
<dbReference type="EC" id="7.4.2.8" evidence="11"/>
<dbReference type="InterPro" id="IPR005714">
    <property type="entry name" value="ATPase_T3SS_FliI/YscN"/>
</dbReference>
<dbReference type="GO" id="GO:0016887">
    <property type="term" value="F:ATP hydrolysis activity"/>
    <property type="evidence" value="ECO:0007669"/>
    <property type="project" value="InterPro"/>
</dbReference>
<evidence type="ECO:0000256" key="3">
    <source>
        <dbReference type="ARBA" id="ARBA00022490"/>
    </source>
</evidence>
<dbReference type="Proteomes" id="UP000184038">
    <property type="component" value="Unassembled WGS sequence"/>
</dbReference>
<dbReference type="NCBIfam" id="TIGR02546">
    <property type="entry name" value="III_secr_ATP"/>
    <property type="match status" value="1"/>
</dbReference>
<dbReference type="PANTHER" id="PTHR15184:SF9">
    <property type="entry name" value="SPI-1 TYPE 3 SECRETION SYSTEM ATPASE"/>
    <property type="match status" value="1"/>
</dbReference>
<dbReference type="CDD" id="cd18114">
    <property type="entry name" value="ATP-synt_flagellum-secretory_path_III_C"/>
    <property type="match status" value="1"/>
</dbReference>
<dbReference type="SUPFAM" id="SSF52540">
    <property type="entry name" value="P-loop containing nucleoside triphosphate hydrolases"/>
    <property type="match status" value="1"/>
</dbReference>
<feature type="domain" description="AAA+ ATPase" evidence="14">
    <location>
        <begin position="157"/>
        <end position="338"/>
    </location>
</feature>
<dbReference type="InterPro" id="IPR000194">
    <property type="entry name" value="ATPase_F1/V1/A1_a/bsu_nucl-bd"/>
</dbReference>
<evidence type="ECO:0000256" key="4">
    <source>
        <dbReference type="ARBA" id="ARBA00022741"/>
    </source>
</evidence>
<evidence type="ECO:0000256" key="5">
    <source>
        <dbReference type="ARBA" id="ARBA00022840"/>
    </source>
</evidence>
<evidence type="ECO:0000313" key="15">
    <source>
        <dbReference type="EMBL" id="SHL96673.1"/>
    </source>
</evidence>
<dbReference type="GO" id="GO:0005524">
    <property type="term" value="F:ATP binding"/>
    <property type="evidence" value="ECO:0007669"/>
    <property type="project" value="UniProtKB-KW"/>
</dbReference>
<dbReference type="Pfam" id="PF02874">
    <property type="entry name" value="ATP-synt_ab_N"/>
    <property type="match status" value="1"/>
</dbReference>
<evidence type="ECO:0000256" key="8">
    <source>
        <dbReference type="ARBA" id="ARBA00023026"/>
    </source>
</evidence>
<dbReference type="STRING" id="1120996.SAMN02746066_00275"/>
<organism evidence="15 16">
    <name type="scientific">Anaerosporobacter mobilis DSM 15930</name>
    <dbReference type="NCBI Taxonomy" id="1120996"/>
    <lineage>
        <taxon>Bacteria</taxon>
        <taxon>Bacillati</taxon>
        <taxon>Bacillota</taxon>
        <taxon>Clostridia</taxon>
        <taxon>Lachnospirales</taxon>
        <taxon>Lachnospiraceae</taxon>
        <taxon>Anaerosporobacter</taxon>
    </lineage>
</organism>
<gene>
    <name evidence="15" type="ORF">SAMN02746066_00275</name>
</gene>
<evidence type="ECO:0000256" key="11">
    <source>
        <dbReference type="ARBA" id="ARBA00024382"/>
    </source>
</evidence>
<dbReference type="CDD" id="cd01136">
    <property type="entry name" value="ATPase_flagellum-secretory_path_III"/>
    <property type="match status" value="1"/>
</dbReference>
<dbReference type="InterPro" id="IPR022425">
    <property type="entry name" value="FliI_clade2"/>
</dbReference>
<evidence type="ECO:0000256" key="7">
    <source>
        <dbReference type="ARBA" id="ARBA00022967"/>
    </source>
</evidence>
<dbReference type="GO" id="GO:0030257">
    <property type="term" value="C:type III protein secretion system complex"/>
    <property type="evidence" value="ECO:0007669"/>
    <property type="project" value="InterPro"/>
</dbReference>
<dbReference type="Gene3D" id="3.40.50.12240">
    <property type="match status" value="1"/>
</dbReference>
<comment type="subcellular location">
    <subcellularLocation>
        <location evidence="1">Cytoplasm</location>
    </subcellularLocation>
</comment>
<comment type="catalytic activity">
    <reaction evidence="13">
        <text>ATP + H2O + cellular proteinSide 1 = ADP + phosphate + cellular proteinSide 2.</text>
        <dbReference type="EC" id="7.4.2.8"/>
    </reaction>
</comment>
<reference evidence="15 16" key="1">
    <citation type="submission" date="2016-11" db="EMBL/GenBank/DDBJ databases">
        <authorList>
            <person name="Jaros S."/>
            <person name="Januszkiewicz K."/>
            <person name="Wedrychowicz H."/>
        </authorList>
    </citation>
    <scope>NUCLEOTIDE SEQUENCE [LARGE SCALE GENOMIC DNA]</scope>
    <source>
        <strain evidence="15 16">DSM 15930</strain>
    </source>
</reference>
<dbReference type="EMBL" id="FRCP01000005">
    <property type="protein sequence ID" value="SHL96673.1"/>
    <property type="molecule type" value="Genomic_DNA"/>
</dbReference>
<keyword evidence="9" id="KW-0406">Ion transport</keyword>
<dbReference type="GO" id="GO:0071973">
    <property type="term" value="P:bacterial-type flagellum-dependent cell motility"/>
    <property type="evidence" value="ECO:0007669"/>
    <property type="project" value="InterPro"/>
</dbReference>
<dbReference type="AlphaFoldDB" id="A0A1M7EY75"/>
<keyword evidence="3" id="KW-0963">Cytoplasm</keyword>
<dbReference type="CDD" id="cd18117">
    <property type="entry name" value="ATP-synt_flagellum-secretory_path_III_N"/>
    <property type="match status" value="1"/>
</dbReference>
<dbReference type="PROSITE" id="PS00152">
    <property type="entry name" value="ATPASE_ALPHA_BETA"/>
    <property type="match status" value="1"/>
</dbReference>
<keyword evidence="6" id="KW-0653">Protein transport</keyword>
<dbReference type="GO" id="GO:0030254">
    <property type="term" value="P:protein secretion by the type III secretion system"/>
    <property type="evidence" value="ECO:0007669"/>
    <property type="project" value="InterPro"/>
</dbReference>
<dbReference type="FunFam" id="3.40.50.12240:FF:000002">
    <property type="entry name" value="Flagellum-specific ATP synthase FliI"/>
    <property type="match status" value="1"/>
</dbReference>
<dbReference type="SMART" id="SM00382">
    <property type="entry name" value="AAA"/>
    <property type="match status" value="1"/>
</dbReference>
<accession>A0A1M7EY75</accession>
<keyword evidence="2" id="KW-0813">Transport</keyword>
<dbReference type="GO" id="GO:0046933">
    <property type="term" value="F:proton-transporting ATP synthase activity, rotational mechanism"/>
    <property type="evidence" value="ECO:0007669"/>
    <property type="project" value="TreeGrafter"/>
</dbReference>
<sequence length="436" mass="47529">MSVIDFNKYTELLDKKYERRLGKVVKVVGLTIESIGPSANLNDLCVITSQDKTQKIMAEVVGFKDNRILLMPYGNVEGVGIGSMVESTHQPLQVQVGDELLGKTLDGLGNPIDGSALHSSSSYPVVAEPPDPLKRKIIDSVLPLGVKAVDGLITVGKGQRIGIFAGSGVGKSTLLGMFARNTKADINVIALIGERGREVREFIERDLGEEGMRRSIVVVATSDKPALIRNKAAKTATAIAEYFRDQGKDVLLMMDSLTRFSMAQREIGLASGEPPVSRGYPPSVYAEMPKLLERAGNSEVGSITGLYTVLVDGDDFNEPITDTARGILDGHIMLSRKLGHKNHYPAIDILQSISRVMSSVAKKEHKTNASKLKSVLATYSEAEDLINIGAYKSGSNKNIDYAIEKIEEVNAFLRQDVDEKFDFDEVVSLLENIFEE</sequence>
<name>A0A1M7EY75_9FIRM</name>
<evidence type="ECO:0000256" key="6">
    <source>
        <dbReference type="ARBA" id="ARBA00022927"/>
    </source>
</evidence>
<dbReference type="Pfam" id="PF18269">
    <property type="entry name" value="T3SS_ATPase_C"/>
    <property type="match status" value="1"/>
</dbReference>
<keyword evidence="5" id="KW-0067">ATP-binding</keyword>
<dbReference type="GO" id="GO:0005737">
    <property type="term" value="C:cytoplasm"/>
    <property type="evidence" value="ECO:0007669"/>
    <property type="project" value="UniProtKB-SubCell"/>
</dbReference>
<dbReference type="InterPro" id="IPR013380">
    <property type="entry name" value="ATPase_T3SS_SctN"/>
</dbReference>
<dbReference type="InterPro" id="IPR020003">
    <property type="entry name" value="ATPase_a/bsu_AS"/>
</dbReference>
<evidence type="ECO:0000256" key="10">
    <source>
        <dbReference type="ARBA" id="ARBA00024342"/>
    </source>
</evidence>
<keyword evidence="8" id="KW-0843">Virulence</keyword>
<dbReference type="GO" id="GO:0044780">
    <property type="term" value="P:bacterial-type flagellum assembly"/>
    <property type="evidence" value="ECO:0007669"/>
    <property type="project" value="InterPro"/>
</dbReference>